<name>A0A812GZ85_9DINO</name>
<evidence type="ECO:0000256" key="1">
    <source>
        <dbReference type="SAM" id="Coils"/>
    </source>
</evidence>
<feature type="coiled-coil region" evidence="1">
    <location>
        <begin position="8"/>
        <end position="56"/>
    </location>
</feature>
<keyword evidence="4" id="KW-1185">Reference proteome</keyword>
<reference evidence="3" key="1">
    <citation type="submission" date="2021-02" db="EMBL/GenBank/DDBJ databases">
        <authorList>
            <person name="Dougan E. K."/>
            <person name="Rhodes N."/>
            <person name="Thang M."/>
            <person name="Chan C."/>
        </authorList>
    </citation>
    <scope>NUCLEOTIDE SEQUENCE</scope>
</reference>
<sequence length="121" mass="12896">MAPKRAPRQVLTQELQELKRRRAEFKARSRALALQEKNLKKRRTRLLQAARQLSEEDLLLLLREGDAAPAAPVAPAAPPVPAAPVAPAAPPVPVVPDVEAAGAPNEHVVVLEVEEGAEGGS</sequence>
<evidence type="ECO:0000313" key="4">
    <source>
        <dbReference type="Proteomes" id="UP000604046"/>
    </source>
</evidence>
<protein>
    <submittedName>
        <fullName evidence="3">Uncharacterized protein</fullName>
    </submittedName>
</protein>
<feature type="compositionally biased region" description="Pro residues" evidence="2">
    <location>
        <begin position="75"/>
        <end position="94"/>
    </location>
</feature>
<gene>
    <name evidence="3" type="ORF">SNAT2548_LOCUS1022</name>
</gene>
<feature type="region of interest" description="Disordered" evidence="2">
    <location>
        <begin position="70"/>
        <end position="98"/>
    </location>
</feature>
<proteinExistence type="predicted"/>
<evidence type="ECO:0000256" key="2">
    <source>
        <dbReference type="SAM" id="MobiDB-lite"/>
    </source>
</evidence>
<comment type="caution">
    <text evidence="3">The sequence shown here is derived from an EMBL/GenBank/DDBJ whole genome shotgun (WGS) entry which is preliminary data.</text>
</comment>
<accession>A0A812GZ85</accession>
<dbReference type="Proteomes" id="UP000604046">
    <property type="component" value="Unassembled WGS sequence"/>
</dbReference>
<evidence type="ECO:0000313" key="3">
    <source>
        <dbReference type="EMBL" id="CAE6935928.1"/>
    </source>
</evidence>
<organism evidence="3 4">
    <name type="scientific">Symbiodinium natans</name>
    <dbReference type="NCBI Taxonomy" id="878477"/>
    <lineage>
        <taxon>Eukaryota</taxon>
        <taxon>Sar</taxon>
        <taxon>Alveolata</taxon>
        <taxon>Dinophyceae</taxon>
        <taxon>Suessiales</taxon>
        <taxon>Symbiodiniaceae</taxon>
        <taxon>Symbiodinium</taxon>
    </lineage>
</organism>
<dbReference type="EMBL" id="CAJNDS010000053">
    <property type="protein sequence ID" value="CAE6935928.1"/>
    <property type="molecule type" value="Genomic_DNA"/>
</dbReference>
<dbReference type="AlphaFoldDB" id="A0A812GZ85"/>
<keyword evidence="1" id="KW-0175">Coiled coil</keyword>